<feature type="domain" description="Response regulatory" evidence="2">
    <location>
        <begin position="3"/>
        <end position="114"/>
    </location>
</feature>
<name>A0A0D8JGC6_9BACT</name>
<feature type="domain" description="HTH LytTR-type" evidence="3">
    <location>
        <begin position="136"/>
        <end position="210"/>
    </location>
</feature>
<proteinExistence type="predicted"/>
<dbReference type="InterPro" id="IPR046947">
    <property type="entry name" value="LytR-like"/>
</dbReference>
<gene>
    <name evidence="4" type="ORF">LH29_10020</name>
</gene>
<dbReference type="PROSITE" id="PS50930">
    <property type="entry name" value="HTH_LYTTR"/>
    <property type="match status" value="1"/>
</dbReference>
<dbReference type="RefSeq" id="WP_045028159.1">
    <property type="nucleotide sequence ID" value="NZ_JRHC01000001.1"/>
</dbReference>
<dbReference type="SMART" id="SM00448">
    <property type="entry name" value="REC"/>
    <property type="match status" value="1"/>
</dbReference>
<dbReference type="PATRIC" id="fig|1544798.3.peg.2013"/>
<sequence>MIRTIAIDDEPLALQLVISYIEKTPSLELAGAFDNPIDAMEFMDQNEVDLIFLDIEMPDLNGLEFTRILTNKPKIIFTTAYEKYALQGFKLDAIDYLLKPFSYEEFYKATEKAKKQIAYERADKKDDEVDSNHEFLFLKSEYKIRRINFNEIIYIEGLKDYVKVFLKDEPKPIMSLSSLKALEAKLPGEKFMRVHRSFIVNLEKIDTIERSRIVFGKVYIPVSEQYKENFNNFVRDNFL</sequence>
<comment type="caution">
    <text evidence="4">The sequence shown here is derived from an EMBL/GenBank/DDBJ whole genome shotgun (WGS) entry which is preliminary data.</text>
</comment>
<dbReference type="GO" id="GO:0003677">
    <property type="term" value="F:DNA binding"/>
    <property type="evidence" value="ECO:0007669"/>
    <property type="project" value="InterPro"/>
</dbReference>
<evidence type="ECO:0000256" key="1">
    <source>
        <dbReference type="PROSITE-ProRule" id="PRU00169"/>
    </source>
</evidence>
<dbReference type="STRING" id="1544798.LH29_10020"/>
<dbReference type="Pfam" id="PF04397">
    <property type="entry name" value="LytTR"/>
    <property type="match status" value="1"/>
</dbReference>
<dbReference type="PROSITE" id="PS50110">
    <property type="entry name" value="RESPONSE_REGULATORY"/>
    <property type="match status" value="1"/>
</dbReference>
<dbReference type="SUPFAM" id="SSF52172">
    <property type="entry name" value="CheY-like"/>
    <property type="match status" value="1"/>
</dbReference>
<feature type="modified residue" description="4-aspartylphosphate" evidence="1">
    <location>
        <position position="54"/>
    </location>
</feature>
<dbReference type="AlphaFoldDB" id="A0A0D8JGC6"/>
<dbReference type="Proteomes" id="UP000032544">
    <property type="component" value="Unassembled WGS sequence"/>
</dbReference>
<protein>
    <recommendedName>
        <fullName evidence="6">Chemotaxis protein CheY</fullName>
    </recommendedName>
</protein>
<keyword evidence="1" id="KW-0597">Phosphoprotein</keyword>
<dbReference type="PANTHER" id="PTHR37299:SF1">
    <property type="entry name" value="STAGE 0 SPORULATION PROTEIN A HOMOLOG"/>
    <property type="match status" value="1"/>
</dbReference>
<dbReference type="PANTHER" id="PTHR37299">
    <property type="entry name" value="TRANSCRIPTIONAL REGULATOR-RELATED"/>
    <property type="match status" value="1"/>
</dbReference>
<keyword evidence="5" id="KW-1185">Reference proteome</keyword>
<evidence type="ECO:0000259" key="2">
    <source>
        <dbReference type="PROSITE" id="PS50110"/>
    </source>
</evidence>
<organism evidence="4 5">
    <name type="scientific">Draconibacterium sediminis</name>
    <dbReference type="NCBI Taxonomy" id="1544798"/>
    <lineage>
        <taxon>Bacteria</taxon>
        <taxon>Pseudomonadati</taxon>
        <taxon>Bacteroidota</taxon>
        <taxon>Bacteroidia</taxon>
        <taxon>Marinilabiliales</taxon>
        <taxon>Prolixibacteraceae</taxon>
        <taxon>Draconibacterium</taxon>
    </lineage>
</organism>
<dbReference type="GO" id="GO:0000156">
    <property type="term" value="F:phosphorelay response regulator activity"/>
    <property type="evidence" value="ECO:0007669"/>
    <property type="project" value="InterPro"/>
</dbReference>
<dbReference type="OrthoDB" id="1490554at2"/>
<dbReference type="InterPro" id="IPR007492">
    <property type="entry name" value="LytTR_DNA-bd_dom"/>
</dbReference>
<dbReference type="InterPro" id="IPR001789">
    <property type="entry name" value="Sig_transdc_resp-reg_receiver"/>
</dbReference>
<reference evidence="4 5" key="1">
    <citation type="submission" date="2014-09" db="EMBL/GenBank/DDBJ databases">
        <title>Draft Genome Sequence of Draconibacterium sp. JN14CK-3.</title>
        <authorList>
            <person name="Dong C."/>
            <person name="Lai Q."/>
            <person name="Shao Z."/>
        </authorList>
    </citation>
    <scope>NUCLEOTIDE SEQUENCE [LARGE SCALE GENOMIC DNA]</scope>
    <source>
        <strain evidence="4 5">JN14CK-3</strain>
    </source>
</reference>
<evidence type="ECO:0000313" key="4">
    <source>
        <dbReference type="EMBL" id="KJF45651.1"/>
    </source>
</evidence>
<dbReference type="SMART" id="SM00850">
    <property type="entry name" value="LytTR"/>
    <property type="match status" value="1"/>
</dbReference>
<dbReference type="FunFam" id="2.40.50.1020:FF:000004">
    <property type="entry name" value="DNA-binding response regulator"/>
    <property type="match status" value="1"/>
</dbReference>
<dbReference type="Gene3D" id="2.40.50.1020">
    <property type="entry name" value="LytTr DNA-binding domain"/>
    <property type="match status" value="1"/>
</dbReference>
<evidence type="ECO:0008006" key="6">
    <source>
        <dbReference type="Google" id="ProtNLM"/>
    </source>
</evidence>
<evidence type="ECO:0000259" key="3">
    <source>
        <dbReference type="PROSITE" id="PS50930"/>
    </source>
</evidence>
<dbReference type="Gene3D" id="3.40.50.2300">
    <property type="match status" value="1"/>
</dbReference>
<evidence type="ECO:0000313" key="5">
    <source>
        <dbReference type="Proteomes" id="UP000032544"/>
    </source>
</evidence>
<accession>A0A0D8JGC6</accession>
<dbReference type="Pfam" id="PF00072">
    <property type="entry name" value="Response_reg"/>
    <property type="match status" value="1"/>
</dbReference>
<dbReference type="EMBL" id="JRHC01000001">
    <property type="protein sequence ID" value="KJF45651.1"/>
    <property type="molecule type" value="Genomic_DNA"/>
</dbReference>
<dbReference type="InterPro" id="IPR011006">
    <property type="entry name" value="CheY-like_superfamily"/>
</dbReference>